<evidence type="ECO:0000256" key="1">
    <source>
        <dbReference type="ARBA" id="ARBA00006432"/>
    </source>
</evidence>
<feature type="domain" description="AMP-dependent synthetase/ligase" evidence="3">
    <location>
        <begin position="34"/>
        <end position="112"/>
    </location>
</feature>
<accession>A0AA38FF11</accession>
<dbReference type="SUPFAM" id="SSF56801">
    <property type="entry name" value="Acetyl-CoA synthetase-like"/>
    <property type="match status" value="1"/>
</dbReference>
<proteinExistence type="inferred from homology"/>
<name>A0AA38FF11_TAXCH</name>
<keyword evidence="2" id="KW-0436">Ligase</keyword>
<dbReference type="GO" id="GO:0031956">
    <property type="term" value="F:medium-chain fatty acid-CoA ligase activity"/>
    <property type="evidence" value="ECO:0007669"/>
    <property type="project" value="TreeGrafter"/>
</dbReference>
<evidence type="ECO:0000259" key="3">
    <source>
        <dbReference type="Pfam" id="PF00501"/>
    </source>
</evidence>
<dbReference type="Gene3D" id="2.30.38.10">
    <property type="entry name" value="Luciferase, Domain 3"/>
    <property type="match status" value="1"/>
</dbReference>
<organism evidence="4 5">
    <name type="scientific">Taxus chinensis</name>
    <name type="common">Chinese yew</name>
    <name type="synonym">Taxus wallichiana var. chinensis</name>
    <dbReference type="NCBI Taxonomy" id="29808"/>
    <lineage>
        <taxon>Eukaryota</taxon>
        <taxon>Viridiplantae</taxon>
        <taxon>Streptophyta</taxon>
        <taxon>Embryophyta</taxon>
        <taxon>Tracheophyta</taxon>
        <taxon>Spermatophyta</taxon>
        <taxon>Pinopsida</taxon>
        <taxon>Pinidae</taxon>
        <taxon>Conifers II</taxon>
        <taxon>Cupressales</taxon>
        <taxon>Taxaceae</taxon>
        <taxon>Taxus</taxon>
    </lineage>
</organism>
<protein>
    <recommendedName>
        <fullName evidence="3">AMP-dependent synthetase/ligase domain-containing protein</fullName>
    </recommendedName>
</protein>
<dbReference type="PANTHER" id="PTHR43201:SF5">
    <property type="entry name" value="MEDIUM-CHAIN ACYL-COA LIGASE ACSF2, MITOCHONDRIAL"/>
    <property type="match status" value="1"/>
</dbReference>
<evidence type="ECO:0000256" key="2">
    <source>
        <dbReference type="ARBA" id="ARBA00022598"/>
    </source>
</evidence>
<dbReference type="AlphaFoldDB" id="A0AA38FF11"/>
<reference evidence="4 5" key="1">
    <citation type="journal article" date="2021" name="Nat. Plants">
        <title>The Taxus genome provides insights into paclitaxel biosynthesis.</title>
        <authorList>
            <person name="Xiong X."/>
            <person name="Gou J."/>
            <person name="Liao Q."/>
            <person name="Li Y."/>
            <person name="Zhou Q."/>
            <person name="Bi G."/>
            <person name="Li C."/>
            <person name="Du R."/>
            <person name="Wang X."/>
            <person name="Sun T."/>
            <person name="Guo L."/>
            <person name="Liang H."/>
            <person name="Lu P."/>
            <person name="Wu Y."/>
            <person name="Zhang Z."/>
            <person name="Ro D.K."/>
            <person name="Shang Y."/>
            <person name="Huang S."/>
            <person name="Yan J."/>
        </authorList>
    </citation>
    <scope>NUCLEOTIDE SEQUENCE [LARGE SCALE GENOMIC DNA]</scope>
    <source>
        <strain evidence="4">Ta-2019</strain>
    </source>
</reference>
<keyword evidence="5" id="KW-1185">Reference proteome</keyword>
<dbReference type="InterPro" id="IPR000873">
    <property type="entry name" value="AMP-dep_synth/lig_dom"/>
</dbReference>
<evidence type="ECO:0000313" key="5">
    <source>
        <dbReference type="Proteomes" id="UP000824469"/>
    </source>
</evidence>
<dbReference type="Gene3D" id="3.40.50.980">
    <property type="match status" value="1"/>
</dbReference>
<comment type="caution">
    <text evidence="4">The sequence shown here is derived from an EMBL/GenBank/DDBJ whole genome shotgun (WGS) entry which is preliminary data.</text>
</comment>
<dbReference type="PANTHER" id="PTHR43201">
    <property type="entry name" value="ACYL-COA SYNTHETASE"/>
    <property type="match status" value="1"/>
</dbReference>
<dbReference type="EMBL" id="JAHRHJ020000010">
    <property type="protein sequence ID" value="KAH9298766.1"/>
    <property type="molecule type" value="Genomic_DNA"/>
</dbReference>
<evidence type="ECO:0000313" key="4">
    <source>
        <dbReference type="EMBL" id="KAH9298766.1"/>
    </source>
</evidence>
<sequence length="139" mass="14854">MWVRFAPGECFRSSGVGGVGKQVASSLAGCGLDLTSLAPVVLERLESAFGAPVLEAYAITKASHQMTWNSLPHRKPGSVRLEIGVLDESSVVQPPGSSAEVCIRGLNVTKGYQNNPEANKTAFQFGWFHTGDLGYLDEE</sequence>
<dbReference type="Pfam" id="PF00501">
    <property type="entry name" value="AMP-binding"/>
    <property type="match status" value="1"/>
</dbReference>
<dbReference type="Proteomes" id="UP000824469">
    <property type="component" value="Unassembled WGS sequence"/>
</dbReference>
<comment type="similarity">
    <text evidence="1">Belongs to the ATP-dependent AMP-binding enzyme family.</text>
</comment>
<gene>
    <name evidence="4" type="ORF">KI387_030448</name>
</gene>
<feature type="non-terminal residue" evidence="4">
    <location>
        <position position="139"/>
    </location>
</feature>
<dbReference type="GO" id="GO:0006631">
    <property type="term" value="P:fatty acid metabolic process"/>
    <property type="evidence" value="ECO:0007669"/>
    <property type="project" value="TreeGrafter"/>
</dbReference>